<keyword evidence="2" id="KW-1185">Reference proteome</keyword>
<name>A0ABS1UDM7_9PROT</name>
<protein>
    <submittedName>
        <fullName evidence="1">Uncharacterized protein</fullName>
    </submittedName>
</protein>
<dbReference type="RefSeq" id="WP_202836105.1">
    <property type="nucleotide sequence ID" value="NZ_JAETWB010000133.1"/>
</dbReference>
<evidence type="ECO:0000313" key="1">
    <source>
        <dbReference type="EMBL" id="MBL6082778.1"/>
    </source>
</evidence>
<dbReference type="Proteomes" id="UP000660885">
    <property type="component" value="Unassembled WGS sequence"/>
</dbReference>
<proteinExistence type="predicted"/>
<evidence type="ECO:0000313" key="2">
    <source>
        <dbReference type="Proteomes" id="UP000660885"/>
    </source>
</evidence>
<comment type="caution">
    <text evidence="1">The sequence shown here is derived from an EMBL/GenBank/DDBJ whole genome shotgun (WGS) entry which is preliminary data.</text>
</comment>
<organism evidence="1 2">
    <name type="scientific">Belnapia arida</name>
    <dbReference type="NCBI Taxonomy" id="2804533"/>
    <lineage>
        <taxon>Bacteria</taxon>
        <taxon>Pseudomonadati</taxon>
        <taxon>Pseudomonadota</taxon>
        <taxon>Alphaproteobacteria</taxon>
        <taxon>Acetobacterales</taxon>
        <taxon>Roseomonadaceae</taxon>
        <taxon>Belnapia</taxon>
    </lineage>
</organism>
<sequence>MNNKGQVAGTLSPFARVSSGFVYDDGEVTTVGPPQPDNRPTSWTIEGINDAGALVGNYDDLIYSAPGETEGNFAFLATPKAAAPPKHEHSALKWDALAARLEANFAATGKWFVPDDISIPVLTHPIVD</sequence>
<dbReference type="EMBL" id="JAETWB010000133">
    <property type="protein sequence ID" value="MBL6082778.1"/>
    <property type="molecule type" value="Genomic_DNA"/>
</dbReference>
<gene>
    <name evidence="1" type="ORF">JMJ56_33035</name>
</gene>
<accession>A0ABS1UDM7</accession>
<reference evidence="1 2" key="1">
    <citation type="submission" date="2021-01" db="EMBL/GenBank/DDBJ databases">
        <title>Belnapia mucosa sp. nov. and Belnapia arida sp. nov., isolated from the Tabernas Desert (Almeria, Spain).</title>
        <authorList>
            <person name="Molina-Menor E."/>
            <person name="Vidal-Verdu A."/>
            <person name="Calonge A."/>
            <person name="Satari L."/>
            <person name="Pereto J."/>
            <person name="Porcar M."/>
        </authorList>
    </citation>
    <scope>NUCLEOTIDE SEQUENCE [LARGE SCALE GENOMIC DNA]</scope>
    <source>
        <strain evidence="1 2">T18</strain>
    </source>
</reference>